<evidence type="ECO:0000256" key="1">
    <source>
        <dbReference type="SAM" id="MobiDB-lite"/>
    </source>
</evidence>
<proteinExistence type="predicted"/>
<feature type="compositionally biased region" description="Basic and acidic residues" evidence="1">
    <location>
        <begin position="215"/>
        <end position="229"/>
    </location>
</feature>
<feature type="compositionally biased region" description="Pro residues" evidence="1">
    <location>
        <begin position="127"/>
        <end position="140"/>
    </location>
</feature>
<protein>
    <submittedName>
        <fullName evidence="2">Uncharacterized protein</fullName>
    </submittedName>
</protein>
<comment type="caution">
    <text evidence="2">The sequence shown here is derived from an EMBL/GenBank/DDBJ whole genome shotgun (WGS) entry which is preliminary data.</text>
</comment>
<feature type="region of interest" description="Disordered" evidence="1">
    <location>
        <begin position="1"/>
        <end position="230"/>
    </location>
</feature>
<evidence type="ECO:0000313" key="3">
    <source>
        <dbReference type="Proteomes" id="UP001222325"/>
    </source>
</evidence>
<organism evidence="2 3">
    <name type="scientific">Mycena belliarum</name>
    <dbReference type="NCBI Taxonomy" id="1033014"/>
    <lineage>
        <taxon>Eukaryota</taxon>
        <taxon>Fungi</taxon>
        <taxon>Dikarya</taxon>
        <taxon>Basidiomycota</taxon>
        <taxon>Agaricomycotina</taxon>
        <taxon>Agaricomycetes</taxon>
        <taxon>Agaricomycetidae</taxon>
        <taxon>Agaricales</taxon>
        <taxon>Marasmiineae</taxon>
        <taxon>Mycenaceae</taxon>
        <taxon>Mycena</taxon>
    </lineage>
</organism>
<feature type="compositionally biased region" description="Polar residues" evidence="1">
    <location>
        <begin position="65"/>
        <end position="80"/>
    </location>
</feature>
<dbReference type="AlphaFoldDB" id="A0AAD6XLI1"/>
<name>A0AAD6XLI1_9AGAR</name>
<sequence length="594" mass="64896">MSDPPNIVPHRRARDSVEIIDVDSFEDAPRPSQRRRVEQPVDVIELLDSDDEQSTAPVASGNGRAFTTVSGSRSDSTTAHPSRRAGSQGRRWHYVSPPPPVLDSSVPPVPPVPRPYLSFQSFVQAPMPRPRAPRISPPPSFNLDRSETGPSRIVPGPIRPLSRSFSFEEISSSPPEPTASHADEAPSPRPAPRARHNPPMGLGGALISSNNARLVAERQERERRSERRAAGGRYAPVVAFTAGSTRASGSGSRGASFMRRLANLNPLRWGGDAQQAHNDVNLLTLGRRDEDGDERTRGDAQFALDLYLRDQEEAMQARFPPPGRGFARRELAFLRGWAVGARKEEVDYRPDWTHPGPAEAGFVYDFAPSEVVPDVGGKGKGKEVVIDVDAEKESVGTLLVCAQCMDPLLVRADGITDGGEEEVRRRKVWGLRCGHLIDGKCYEALRKPEEEAGADAARAPKVEAPTDAKGKGKGKAKARDDEDEYEEDFDELFDLEEDLVPNPIRSRLRPRALGVVSQSAAVGPSAFELAVPLSRPRKRAVVKRKGKAKPKQPVVEARHEWMCPVPGCGRLHASEKIDGLWVNPAEKGAVAVFV</sequence>
<accession>A0AAD6XLI1</accession>
<dbReference type="Proteomes" id="UP001222325">
    <property type="component" value="Unassembled WGS sequence"/>
</dbReference>
<feature type="compositionally biased region" description="Low complexity" evidence="1">
    <location>
        <begin position="162"/>
        <end position="173"/>
    </location>
</feature>
<keyword evidence="3" id="KW-1185">Reference proteome</keyword>
<dbReference type="EMBL" id="JARJCN010000043">
    <property type="protein sequence ID" value="KAJ7082924.1"/>
    <property type="molecule type" value="Genomic_DNA"/>
</dbReference>
<gene>
    <name evidence="2" type="ORF">B0H15DRAFT_952304</name>
</gene>
<feature type="compositionally biased region" description="Pro residues" evidence="1">
    <location>
        <begin position="96"/>
        <end position="114"/>
    </location>
</feature>
<feature type="compositionally biased region" description="Basic and acidic residues" evidence="1">
    <location>
        <begin position="458"/>
        <end position="470"/>
    </location>
</feature>
<reference evidence="2" key="1">
    <citation type="submission" date="2023-03" db="EMBL/GenBank/DDBJ databases">
        <title>Massive genome expansion in bonnet fungi (Mycena s.s.) driven by repeated elements and novel gene families across ecological guilds.</title>
        <authorList>
            <consortium name="Lawrence Berkeley National Laboratory"/>
            <person name="Harder C.B."/>
            <person name="Miyauchi S."/>
            <person name="Viragh M."/>
            <person name="Kuo A."/>
            <person name="Thoen E."/>
            <person name="Andreopoulos B."/>
            <person name="Lu D."/>
            <person name="Skrede I."/>
            <person name="Drula E."/>
            <person name="Henrissat B."/>
            <person name="Morin E."/>
            <person name="Kohler A."/>
            <person name="Barry K."/>
            <person name="LaButti K."/>
            <person name="Morin E."/>
            <person name="Salamov A."/>
            <person name="Lipzen A."/>
            <person name="Mereny Z."/>
            <person name="Hegedus B."/>
            <person name="Baldrian P."/>
            <person name="Stursova M."/>
            <person name="Weitz H."/>
            <person name="Taylor A."/>
            <person name="Grigoriev I.V."/>
            <person name="Nagy L.G."/>
            <person name="Martin F."/>
            <person name="Kauserud H."/>
        </authorList>
    </citation>
    <scope>NUCLEOTIDE SEQUENCE</scope>
    <source>
        <strain evidence="2">CBHHK173m</strain>
    </source>
</reference>
<feature type="region of interest" description="Disordered" evidence="1">
    <location>
        <begin position="452"/>
        <end position="483"/>
    </location>
</feature>
<evidence type="ECO:0000313" key="2">
    <source>
        <dbReference type="EMBL" id="KAJ7082924.1"/>
    </source>
</evidence>